<feature type="compositionally biased region" description="Low complexity" evidence="1">
    <location>
        <begin position="1050"/>
        <end position="1089"/>
    </location>
</feature>
<feature type="compositionally biased region" description="Gly residues" evidence="1">
    <location>
        <begin position="261"/>
        <end position="276"/>
    </location>
</feature>
<feature type="region of interest" description="Disordered" evidence="1">
    <location>
        <begin position="164"/>
        <end position="191"/>
    </location>
</feature>
<feature type="compositionally biased region" description="Low complexity" evidence="1">
    <location>
        <begin position="15"/>
        <end position="31"/>
    </location>
</feature>
<evidence type="ECO:0000256" key="1">
    <source>
        <dbReference type="SAM" id="MobiDB-lite"/>
    </source>
</evidence>
<comment type="caution">
    <text evidence="3">The sequence shown here is derived from an EMBL/GenBank/DDBJ whole genome shotgun (WGS) entry which is preliminary data.</text>
</comment>
<feature type="compositionally biased region" description="Low complexity" evidence="1">
    <location>
        <begin position="1027"/>
        <end position="1043"/>
    </location>
</feature>
<evidence type="ECO:0000256" key="2">
    <source>
        <dbReference type="SAM" id="Phobius"/>
    </source>
</evidence>
<feature type="region of interest" description="Disordered" evidence="1">
    <location>
        <begin position="1"/>
        <end position="31"/>
    </location>
</feature>
<dbReference type="EMBL" id="JAEHOE010000047">
    <property type="protein sequence ID" value="KAG2492088.1"/>
    <property type="molecule type" value="Genomic_DNA"/>
</dbReference>
<feature type="compositionally biased region" description="Polar residues" evidence="1">
    <location>
        <begin position="476"/>
        <end position="485"/>
    </location>
</feature>
<feature type="compositionally biased region" description="Low complexity" evidence="1">
    <location>
        <begin position="250"/>
        <end position="260"/>
    </location>
</feature>
<dbReference type="Proteomes" id="UP000612055">
    <property type="component" value="Unassembled WGS sequence"/>
</dbReference>
<feature type="compositionally biased region" description="Gly residues" evidence="1">
    <location>
        <begin position="878"/>
        <end position="908"/>
    </location>
</feature>
<name>A0A836BYA1_9CHLO</name>
<feature type="region of interest" description="Disordered" evidence="1">
    <location>
        <begin position="338"/>
        <end position="361"/>
    </location>
</feature>
<feature type="region of interest" description="Disordered" evidence="1">
    <location>
        <begin position="249"/>
        <end position="287"/>
    </location>
</feature>
<sequence length="1606" mass="160436">MELEAEMRAWEAEEAAAAGWSPAGAPSSGAGVSVAVAVDVSRGPAADSMPSAREEAGHQQPPAVGQQHAWPTQEARDGSVWLLPLEEWVEGEVARRLLQPEPPTSSWHSPGTHPHPHPHPHPHSHPQPRPAPAQQPELLTLPADAHARQPSPRRRLAGVIDSVLPSAADGSGTGYALSEGTMSSGLEPGSRRASSVFDLASSGPFPSSPSMTTLAMHPSGLRMARQRSTVSTQGSHAGSCTLAAGMTGVSSLSDGSDGRASGSGGGGTGGGGGGGPWLAQGRGKSPVVAAPGGDSYVTLQVQPQSQKQLGSAQLSAMQAASTAPSIVADVAPPTPSVAEAWGPHSSNRDPSNAAPVPSRGRAPTMDLAPAGTRFGSSPIPESVNDAMRRDTGAEFRYGKFDRRSSSYTGEGCNYLTDDEVWSNRMYDDDAVQLASVTATDPSRPSLSGVPIPGDSGPGGIQIWIAANTGLPRQGPPTATSTSSRDTLLRAGKPQAPPNATQGAAGKNPIDELRAGSDSGPLHWGSSAGGPPASGRIGSTGHGGVSAGQYSQWSESDLVRLGSPATRPASEVAWQEATASGMAAGAPMVLQPKLQLADSRSLRDMLVRLCPPDATEGGALGLPTPKLSRAARAPPPLKRSPGGSGANGSLGRSPEPQALTAASGAGDPAGSNTGAAASGAAPPVNPAAFLRKSIMVGPIAPTSGSAVAAAPSAGRGQQPTSVTANDAAARVARAWRALALAAAKTRRNMAVAPPDSGSGPKLPAREGGVGPRESQAPGGRSWQELLAAAEAVAGGDGALARSVGGLSTFSALSGPPTGLLQRYPSHGYARGTPEETQKVYDLPYELELELYRSLANMEDLMSTAETYFDPNYDRSSARAGGGPVSAGAGGGRGGDAGEHLYGGSGGIAAPGGDDSDGSSERKGKSGGIGGPIGVERTAASSGPASAGIGAQPTARVPSDPHGPAYFSEGPAPGPRFGPLAPSLPPPTAAALGVVTMGPIGSQGPREDFGPSQRAAAHGPLRNSNTLRPPLASTPAQAPAAAVMQAPPPALPASGAAAPAARDASRSPQPQRPRFGAAPGEARAAIAARPASFVEDLSPRRRGLPPSERSSVADVIPGAAVAAPQAPASAAPPPPPPSRAGPQVPQQGSDDPMASIAPAVTQPNTQLPSALPVVYGPGGERSISYGSSRGPPSYDAWAAPQGSSSLASHADGEAGDAGRLAAAQPPTTVPPSASFAAPSFARSDGSLTLGFSELPAQPAGPQHLPPPLAPPPGAWPAPPGPWQQEPHGAPAASSPWYPSPPWAYHAHHAWLNHGHPYGPPPLASALASPGAAQGVASPQPSPMPVAAPTTTTKLAAAASAALGTCATAGGRQPPTMEAVWQLLESNLPPRAIAAAIAEMMGALAATMPPPQLEQQRQPQPQQQPEQQPVTSTSSFPEQPAVMSASSVAGTDAPSMSTCSSSSGSASSSALIPTSAMHSATDIALPTPALAAATGHTVVRVAGYGAAPAAAPSALAASAETCWEDVEAETVEAPAREGPLRKAGRLLAQSALVVLAGAVGAVAAASSAGAVLARPPGLQRPQSSSPAEGRSQGKPANPAGRRAGNGQWH</sequence>
<feature type="region of interest" description="Disordered" evidence="1">
    <location>
        <begin position="1407"/>
        <end position="1467"/>
    </location>
</feature>
<protein>
    <submittedName>
        <fullName evidence="3">Uncharacterized protein</fullName>
    </submittedName>
</protein>
<feature type="region of interest" description="Disordered" evidence="1">
    <location>
        <begin position="43"/>
        <end position="73"/>
    </location>
</feature>
<feature type="compositionally biased region" description="Pro residues" evidence="1">
    <location>
        <begin position="970"/>
        <end position="986"/>
    </location>
</feature>
<feature type="compositionally biased region" description="Pro residues" evidence="1">
    <location>
        <begin position="1261"/>
        <end position="1279"/>
    </location>
</feature>
<feature type="region of interest" description="Disordered" evidence="1">
    <location>
        <begin position="612"/>
        <end position="680"/>
    </location>
</feature>
<keyword evidence="4" id="KW-1185">Reference proteome</keyword>
<keyword evidence="2" id="KW-0472">Membrane</keyword>
<feature type="compositionally biased region" description="Basic residues" evidence="1">
    <location>
        <begin position="114"/>
        <end position="126"/>
    </location>
</feature>
<feature type="region of interest" description="Disordered" evidence="1">
    <location>
        <begin position="100"/>
        <end position="134"/>
    </location>
</feature>
<feature type="transmembrane region" description="Helical" evidence="2">
    <location>
        <begin position="1548"/>
        <end position="1570"/>
    </location>
</feature>
<keyword evidence="2" id="KW-0812">Transmembrane</keyword>
<evidence type="ECO:0000313" key="3">
    <source>
        <dbReference type="EMBL" id="KAG2492088.1"/>
    </source>
</evidence>
<feature type="compositionally biased region" description="Low complexity" evidence="1">
    <location>
        <begin position="1410"/>
        <end position="1426"/>
    </location>
</feature>
<organism evidence="3 4">
    <name type="scientific">Edaphochlamys debaryana</name>
    <dbReference type="NCBI Taxonomy" id="47281"/>
    <lineage>
        <taxon>Eukaryota</taxon>
        <taxon>Viridiplantae</taxon>
        <taxon>Chlorophyta</taxon>
        <taxon>core chlorophytes</taxon>
        <taxon>Chlorophyceae</taxon>
        <taxon>CS clade</taxon>
        <taxon>Chlamydomonadales</taxon>
        <taxon>Chlamydomonadales incertae sedis</taxon>
        <taxon>Edaphochlamys</taxon>
    </lineage>
</organism>
<feature type="region of interest" description="Disordered" evidence="1">
    <location>
        <begin position="437"/>
        <end position="548"/>
    </location>
</feature>
<accession>A0A836BYA1</accession>
<feature type="compositionally biased region" description="Basic and acidic residues" evidence="1">
    <location>
        <begin position="1"/>
        <end position="11"/>
    </location>
</feature>
<feature type="compositionally biased region" description="Low complexity" evidence="1">
    <location>
        <begin position="1450"/>
        <end position="1467"/>
    </location>
</feature>
<gene>
    <name evidence="3" type="ORF">HYH03_009583</name>
</gene>
<feature type="compositionally biased region" description="Low complexity" evidence="1">
    <location>
        <begin position="1115"/>
        <end position="1127"/>
    </location>
</feature>
<feature type="compositionally biased region" description="Low complexity" evidence="1">
    <location>
        <begin position="667"/>
        <end position="680"/>
    </location>
</feature>
<feature type="region of interest" description="Disordered" evidence="1">
    <location>
        <begin position="748"/>
        <end position="778"/>
    </location>
</feature>
<feature type="region of interest" description="Disordered" evidence="1">
    <location>
        <begin position="1568"/>
        <end position="1606"/>
    </location>
</feature>
<feature type="region of interest" description="Disordered" evidence="1">
    <location>
        <begin position="702"/>
        <end position="724"/>
    </location>
</feature>
<feature type="compositionally biased region" description="Pro residues" evidence="1">
    <location>
        <begin position="1128"/>
        <end position="1137"/>
    </location>
</feature>
<reference evidence="3" key="1">
    <citation type="journal article" date="2020" name="bioRxiv">
        <title>Comparative genomics of Chlamydomonas.</title>
        <authorList>
            <person name="Craig R.J."/>
            <person name="Hasan A.R."/>
            <person name="Ness R.W."/>
            <person name="Keightley P.D."/>
        </authorList>
    </citation>
    <scope>NUCLEOTIDE SEQUENCE</scope>
    <source>
        <strain evidence="3">CCAP 11/70</strain>
    </source>
</reference>
<feature type="region of interest" description="Disordered" evidence="1">
    <location>
        <begin position="876"/>
        <end position="1291"/>
    </location>
</feature>
<proteinExistence type="predicted"/>
<keyword evidence="2" id="KW-1133">Transmembrane helix</keyword>
<evidence type="ECO:0000313" key="4">
    <source>
        <dbReference type="Proteomes" id="UP000612055"/>
    </source>
</evidence>
<feature type="compositionally biased region" description="Low complexity" evidence="1">
    <location>
        <begin position="1228"/>
        <end position="1239"/>
    </location>
</feature>
<feature type="compositionally biased region" description="Low complexity" evidence="1">
    <location>
        <begin position="937"/>
        <end position="949"/>
    </location>
</feature>
<feature type="compositionally biased region" description="Low complexity" evidence="1">
    <location>
        <begin position="702"/>
        <end position="713"/>
    </location>
</feature>
<feature type="compositionally biased region" description="Low complexity" evidence="1">
    <location>
        <begin position="524"/>
        <end position="534"/>
    </location>
</feature>